<reference evidence="17 18" key="1">
    <citation type="submission" date="2020-02" db="EMBL/GenBank/DDBJ databases">
        <authorList>
            <person name="Zheng R.K."/>
            <person name="Sun C.M."/>
        </authorList>
    </citation>
    <scope>NUCLEOTIDE SEQUENCE [LARGE SCALE GENOMIC DNA]</scope>
    <source>
        <strain evidence="18">zrk13</strain>
    </source>
</reference>
<comment type="catalytic activity">
    <reaction evidence="1 14">
        <text>[HPr protein]-L-serine + ATP = [HPr protein]-O-phospho-L-serine + ADP + H(+)</text>
        <dbReference type="Rhea" id="RHEA:46600"/>
        <dbReference type="Rhea" id="RHEA-COMP:11602"/>
        <dbReference type="Rhea" id="RHEA-COMP:11603"/>
        <dbReference type="ChEBI" id="CHEBI:15378"/>
        <dbReference type="ChEBI" id="CHEBI:29999"/>
        <dbReference type="ChEBI" id="CHEBI:30616"/>
        <dbReference type="ChEBI" id="CHEBI:83421"/>
        <dbReference type="ChEBI" id="CHEBI:456216"/>
    </reaction>
</comment>
<dbReference type="Pfam" id="PF07475">
    <property type="entry name" value="Hpr_kinase_C"/>
    <property type="match status" value="1"/>
</dbReference>
<evidence type="ECO:0000256" key="2">
    <source>
        <dbReference type="ARBA" id="ARBA00001946"/>
    </source>
</evidence>
<feature type="active site" evidence="14">
    <location>
        <position position="137"/>
    </location>
</feature>
<organism evidence="17 18">
    <name type="scientific">Candidatus Xianfuyuplasma coldseepsis</name>
    <dbReference type="NCBI Taxonomy" id="2782163"/>
    <lineage>
        <taxon>Bacteria</taxon>
        <taxon>Bacillati</taxon>
        <taxon>Mycoplasmatota</taxon>
        <taxon>Mollicutes</taxon>
        <taxon>Candidatus Izemoplasmatales</taxon>
        <taxon>Candidatus Izemoplasmataceae</taxon>
        <taxon>Candidatus Xianfuyuplasma</taxon>
    </lineage>
</organism>
<feature type="binding site" evidence="14">
    <location>
        <position position="159"/>
    </location>
    <ligand>
        <name>Mg(2+)</name>
        <dbReference type="ChEBI" id="CHEBI:18420"/>
    </ligand>
</feature>
<comment type="function">
    <text evidence="14">Catalyzes the ATP- as well as the pyrophosphate-dependent phosphorylation of a specific serine residue in HPr, a phosphocarrier protein of the phosphoenolpyruvate-dependent sugar phosphotransferase system (PTS). HprK/P also catalyzes the pyrophosphate-producing, inorganic phosphate-dependent dephosphorylation (phosphorolysis) of seryl-phosphorylated HPr (P-Ser-HPr).</text>
</comment>
<dbReference type="CDD" id="cd01918">
    <property type="entry name" value="HprK_C"/>
    <property type="match status" value="1"/>
</dbReference>
<sequence length="308" mass="34824">MGLTVQTVVEEHRLAVISGSEGLLREITKPQVSRPGIELAGLFDFYEHDRVQVFGSKEVAFFGWLNHQDQEIRVDMLFQAQPPMFIFSHNAEVPEVFIRKGNEYQIPIVKSNKKTSALLSNLYQYLSAKLAPRQSLHGTLLDVSGVGVLIRGKSGLGKSEVALELVRRGHQLVADDRVDIYQREIGVIVGEAPELLRRYLEIRGIGIVNVVKMFGAKAYKENKKIMLVIDLEPWDYKQEYDRLGLESHTIRFFDSDVEHIKIPISEGRNVASLVEAASVNARLKFLGENAAQEFSDALDEYLKQKQTE</sequence>
<feature type="active site" evidence="14">
    <location>
        <position position="242"/>
    </location>
</feature>
<dbReference type="GO" id="GO:0000287">
    <property type="term" value="F:magnesium ion binding"/>
    <property type="evidence" value="ECO:0007669"/>
    <property type="project" value="UniProtKB-UniRule"/>
</dbReference>
<evidence type="ECO:0000256" key="8">
    <source>
        <dbReference type="ARBA" id="ARBA00022777"/>
    </source>
</evidence>
<keyword evidence="5 14" id="KW-0808">Transferase</keyword>
<dbReference type="Proteomes" id="UP000514720">
    <property type="component" value="Chromosome"/>
</dbReference>
<evidence type="ECO:0000256" key="13">
    <source>
        <dbReference type="ARBA" id="ARBA00047657"/>
    </source>
</evidence>
<evidence type="ECO:0000256" key="14">
    <source>
        <dbReference type="HAMAP-Rule" id="MF_01249"/>
    </source>
</evidence>
<evidence type="ECO:0000256" key="6">
    <source>
        <dbReference type="ARBA" id="ARBA00022723"/>
    </source>
</evidence>
<protein>
    <recommendedName>
        <fullName evidence="14">HPr kinase/phosphorylase</fullName>
        <shortName evidence="14">HPrK/P</shortName>
        <ecNumber evidence="14">2.7.11.-</ecNumber>
        <ecNumber evidence="14">2.7.4.-</ecNumber>
    </recommendedName>
    <alternativeName>
        <fullName evidence="14">HPr(Ser) kinase/phosphorylase</fullName>
    </alternativeName>
</protein>
<dbReference type="GO" id="GO:0000155">
    <property type="term" value="F:phosphorelay sensor kinase activity"/>
    <property type="evidence" value="ECO:0007669"/>
    <property type="project" value="InterPro"/>
</dbReference>
<evidence type="ECO:0000256" key="1">
    <source>
        <dbReference type="ARBA" id="ARBA00001120"/>
    </source>
</evidence>
<feature type="binding site" evidence="14">
    <location>
        <position position="201"/>
    </location>
    <ligand>
        <name>Mg(2+)</name>
        <dbReference type="ChEBI" id="CHEBI:18420"/>
    </ligand>
</feature>
<evidence type="ECO:0000256" key="10">
    <source>
        <dbReference type="ARBA" id="ARBA00022842"/>
    </source>
</evidence>
<comment type="catalytic activity">
    <reaction evidence="13 14">
        <text>[HPr protein]-O-phospho-L-serine + phosphate + H(+) = [HPr protein]-L-serine + diphosphate</text>
        <dbReference type="Rhea" id="RHEA:46604"/>
        <dbReference type="Rhea" id="RHEA-COMP:11602"/>
        <dbReference type="Rhea" id="RHEA-COMP:11603"/>
        <dbReference type="ChEBI" id="CHEBI:15378"/>
        <dbReference type="ChEBI" id="CHEBI:29999"/>
        <dbReference type="ChEBI" id="CHEBI:33019"/>
        <dbReference type="ChEBI" id="CHEBI:43474"/>
        <dbReference type="ChEBI" id="CHEBI:83421"/>
    </reaction>
</comment>
<keyword evidence="7 14" id="KW-0547">Nucleotide-binding</keyword>
<evidence type="ECO:0000256" key="9">
    <source>
        <dbReference type="ARBA" id="ARBA00022840"/>
    </source>
</evidence>
<dbReference type="EMBL" id="CP048914">
    <property type="protein sequence ID" value="QMS84879.1"/>
    <property type="molecule type" value="Genomic_DNA"/>
</dbReference>
<feature type="domain" description="HPr kinase/phosphorylase C-terminal" evidence="16">
    <location>
        <begin position="129"/>
        <end position="296"/>
    </location>
</feature>
<dbReference type="InterPro" id="IPR011104">
    <property type="entry name" value="Hpr_kin/Pase_C"/>
</dbReference>
<evidence type="ECO:0000313" key="18">
    <source>
        <dbReference type="Proteomes" id="UP000514720"/>
    </source>
</evidence>
<feature type="binding site" evidence="14">
    <location>
        <begin position="152"/>
        <end position="159"/>
    </location>
    <ligand>
        <name>ATP</name>
        <dbReference type="ChEBI" id="CHEBI:30616"/>
    </ligand>
</feature>
<dbReference type="SUPFAM" id="SSF53795">
    <property type="entry name" value="PEP carboxykinase-like"/>
    <property type="match status" value="1"/>
</dbReference>
<comment type="miscellaneous">
    <text evidence="14">Both phosphorylation and phosphorolysis are carried out by the same active site and suggest a common mechanism for both reactions.</text>
</comment>
<dbReference type="AlphaFoldDB" id="A0A7L7KR29"/>
<keyword evidence="18" id="KW-1185">Reference proteome</keyword>
<keyword evidence="9 14" id="KW-0067">ATP-binding</keyword>
<dbReference type="KEGG" id="xcl:G4Z02_03630"/>
<feature type="active site" evidence="14">
    <location>
        <position position="158"/>
    </location>
</feature>
<evidence type="ECO:0000256" key="7">
    <source>
        <dbReference type="ARBA" id="ARBA00022741"/>
    </source>
</evidence>
<accession>A0A7L7KR29</accession>
<keyword evidence="10 14" id="KW-0460">Magnesium</keyword>
<dbReference type="EC" id="2.7.11.-" evidence="14"/>
<evidence type="ECO:0000256" key="3">
    <source>
        <dbReference type="ARBA" id="ARBA00006883"/>
    </source>
</evidence>
<evidence type="ECO:0000256" key="4">
    <source>
        <dbReference type="ARBA" id="ARBA00022527"/>
    </source>
</evidence>
<dbReference type="RefSeq" id="WP_258878500.1">
    <property type="nucleotide sequence ID" value="NZ_CP048914.1"/>
</dbReference>
<dbReference type="GO" id="GO:0005524">
    <property type="term" value="F:ATP binding"/>
    <property type="evidence" value="ECO:0007669"/>
    <property type="project" value="UniProtKB-UniRule"/>
</dbReference>
<dbReference type="EC" id="2.7.4.-" evidence="14"/>
<proteinExistence type="inferred from homology"/>
<dbReference type="GO" id="GO:0006109">
    <property type="term" value="P:regulation of carbohydrate metabolic process"/>
    <property type="evidence" value="ECO:0007669"/>
    <property type="project" value="UniProtKB-UniRule"/>
</dbReference>
<dbReference type="GO" id="GO:0004674">
    <property type="term" value="F:protein serine/threonine kinase activity"/>
    <property type="evidence" value="ECO:0007669"/>
    <property type="project" value="UniProtKB-KW"/>
</dbReference>
<dbReference type="NCBIfam" id="TIGR00679">
    <property type="entry name" value="hpr-ser"/>
    <property type="match status" value="1"/>
</dbReference>
<keyword evidence="6 14" id="KW-0479">Metal-binding</keyword>
<dbReference type="FunFam" id="3.40.50.300:FF:000174">
    <property type="entry name" value="HPr kinase/phosphorylase"/>
    <property type="match status" value="1"/>
</dbReference>
<dbReference type="PANTHER" id="PTHR30305">
    <property type="entry name" value="PROTEIN YJDM-RELATED"/>
    <property type="match status" value="1"/>
</dbReference>
<evidence type="ECO:0000256" key="11">
    <source>
        <dbReference type="ARBA" id="ARBA00023268"/>
    </source>
</evidence>
<dbReference type="Gene3D" id="3.40.50.300">
    <property type="entry name" value="P-loop containing nucleotide triphosphate hydrolases"/>
    <property type="match status" value="1"/>
</dbReference>
<dbReference type="InterPro" id="IPR028979">
    <property type="entry name" value="Ser_kin/Pase_Hpr-like_N_sf"/>
</dbReference>
<dbReference type="Gene3D" id="3.40.1390.20">
    <property type="entry name" value="HprK N-terminal domain-like"/>
    <property type="match status" value="1"/>
</dbReference>
<keyword evidence="8 14" id="KW-0418">Kinase</keyword>
<keyword evidence="12" id="KW-0119">Carbohydrate metabolism</keyword>
<dbReference type="InterPro" id="IPR011126">
    <property type="entry name" value="Hpr_kin/Pase_Hpr_N"/>
</dbReference>
<feature type="domain" description="HPr(Ser) kinase/phosphorylase N-terminal" evidence="15">
    <location>
        <begin position="4"/>
        <end position="126"/>
    </location>
</feature>
<dbReference type="PANTHER" id="PTHR30305:SF1">
    <property type="entry name" value="HPR KINASE_PHOSPHORYLASE"/>
    <property type="match status" value="1"/>
</dbReference>
<dbReference type="InterPro" id="IPR027417">
    <property type="entry name" value="P-loop_NTPase"/>
</dbReference>
<evidence type="ECO:0000259" key="16">
    <source>
        <dbReference type="Pfam" id="PF07475"/>
    </source>
</evidence>
<dbReference type="GO" id="GO:0004712">
    <property type="term" value="F:protein serine/threonine/tyrosine kinase activity"/>
    <property type="evidence" value="ECO:0007669"/>
    <property type="project" value="UniProtKB-UniRule"/>
</dbReference>
<comment type="domain">
    <text evidence="14">The Walker A ATP-binding motif also binds Pi and PPi.</text>
</comment>
<comment type="similarity">
    <text evidence="3 14">Belongs to the HPrK/P family.</text>
</comment>
<name>A0A7L7KR29_9MOLU</name>
<keyword evidence="4 14" id="KW-0723">Serine/threonine-protein kinase</keyword>
<evidence type="ECO:0000259" key="15">
    <source>
        <dbReference type="Pfam" id="PF02603"/>
    </source>
</evidence>
<comment type="cofactor">
    <cofactor evidence="2 14">
        <name>Mg(2+)</name>
        <dbReference type="ChEBI" id="CHEBI:18420"/>
    </cofactor>
</comment>
<evidence type="ECO:0000256" key="5">
    <source>
        <dbReference type="ARBA" id="ARBA00022679"/>
    </source>
</evidence>
<keyword evidence="11 14" id="KW-0511">Multifunctional enzyme</keyword>
<dbReference type="InterPro" id="IPR003755">
    <property type="entry name" value="HPr(Ser)_kin/Pase"/>
</dbReference>
<gene>
    <name evidence="14 17" type="primary">hprK</name>
    <name evidence="17" type="ORF">G4Z02_03630</name>
</gene>
<dbReference type="SUPFAM" id="SSF75138">
    <property type="entry name" value="HprK N-terminal domain-like"/>
    <property type="match status" value="1"/>
</dbReference>
<feature type="active site" description="Proton acceptor; for phosphorylation activity. Proton donor; for dephosphorylation activity" evidence="14">
    <location>
        <position position="176"/>
    </location>
</feature>
<feature type="region of interest" description="Important for the catalytic mechanism of both phosphorylation and dephosphorylation" evidence="14">
    <location>
        <begin position="200"/>
        <end position="209"/>
    </location>
</feature>
<evidence type="ECO:0000313" key="17">
    <source>
        <dbReference type="EMBL" id="QMS84879.1"/>
    </source>
</evidence>
<feature type="region of interest" description="Important for the catalytic mechanism of dephosphorylation" evidence="14">
    <location>
        <begin position="263"/>
        <end position="268"/>
    </location>
</feature>
<comment type="subunit">
    <text evidence="14">Homohexamer.</text>
</comment>
<dbReference type="Pfam" id="PF02603">
    <property type="entry name" value="Hpr_kinase_N"/>
    <property type="match status" value="1"/>
</dbReference>
<evidence type="ECO:0000256" key="12">
    <source>
        <dbReference type="ARBA" id="ARBA00023277"/>
    </source>
</evidence>
<dbReference type="HAMAP" id="MF_01249">
    <property type="entry name" value="HPr_kinase"/>
    <property type="match status" value="1"/>
</dbReference>